<proteinExistence type="predicted"/>
<dbReference type="EMBL" id="LMWM01000027">
    <property type="protein sequence ID" value="KUM86082.1"/>
    <property type="molecule type" value="Genomic_DNA"/>
</dbReference>
<name>A0A101N3W9_9ACTN</name>
<organism evidence="1 2">
    <name type="scientific">Streptomyces pseudovenezuelae</name>
    <dbReference type="NCBI Taxonomy" id="67350"/>
    <lineage>
        <taxon>Bacteria</taxon>
        <taxon>Bacillati</taxon>
        <taxon>Actinomycetota</taxon>
        <taxon>Actinomycetes</taxon>
        <taxon>Kitasatosporales</taxon>
        <taxon>Streptomycetaceae</taxon>
        <taxon>Streptomyces</taxon>
        <taxon>Streptomyces aurantiacus group</taxon>
    </lineage>
</organism>
<comment type="caution">
    <text evidence="1">The sequence shown here is derived from an EMBL/GenBank/DDBJ whole genome shotgun (WGS) entry which is preliminary data.</text>
</comment>
<evidence type="ECO:0000313" key="1">
    <source>
        <dbReference type="EMBL" id="KUM86082.1"/>
    </source>
</evidence>
<protein>
    <submittedName>
        <fullName evidence="1">Uncharacterized protein</fullName>
    </submittedName>
</protein>
<evidence type="ECO:0000313" key="2">
    <source>
        <dbReference type="Proteomes" id="UP000053039"/>
    </source>
</evidence>
<accession>A0A101N3W9</accession>
<reference evidence="1 2" key="1">
    <citation type="submission" date="2015-10" db="EMBL/GenBank/DDBJ databases">
        <title>Draft genome sequence of Streptomyces pseudovenezuelae DSM 40212, type strain for the species Streptomyces pseudovenezuelae.</title>
        <authorList>
            <person name="Ruckert C."/>
            <person name="Winkler A."/>
            <person name="Kalinowski J."/>
            <person name="Kampfer P."/>
            <person name="Glaeser S."/>
        </authorList>
    </citation>
    <scope>NUCLEOTIDE SEQUENCE [LARGE SCALE GENOMIC DNA]</scope>
    <source>
        <strain evidence="1 2">DSM 40212</strain>
    </source>
</reference>
<dbReference type="Proteomes" id="UP000053039">
    <property type="component" value="Unassembled WGS sequence"/>
</dbReference>
<sequence length="436" mass="48078">MRPNDDARFGWFSTQQIDARQLVFALRQLISAEDLEQFALKEIGIDQAVRDALTEARQRFENALPGIKEMRDGLMHFEEWARGLGRGPQKKQRDDGVLPRDVARHFWGFGFNPTAGTVSFGPYIISIDTAERAAHEFAHAIYMAAHEVDKRNTAELRAKTIAALTVGGIQSGVPDAGFKVSPGDDLSIWVSLDRTPGVEELVYIGLATRIVEALASADLRLVSNIDTADQAAVVRLARGECLYVAADTVEADESEPDGSIEPITLAQFQRTVDLAVEKLREADRCAEIGAFEAACVLVGAAVESALIAQVCVFQSEVRAANLWRKHRKRKTGPEEETPLLKWTLEDLIQVAVRMKWLPTSGEAGSATEPAERLVGEVGDAVRFIQEVRNFVAHPGKYVRSEYWPTIGRAEYDVVYGVARAVLDHLHEAIEKLGSCT</sequence>
<dbReference type="AlphaFoldDB" id="A0A101N3W9"/>
<gene>
    <name evidence="1" type="ORF">AQI94_23880</name>
</gene>